<dbReference type="Proteomes" id="UP000198620">
    <property type="component" value="Unassembled WGS sequence"/>
</dbReference>
<dbReference type="EMBL" id="FOBH01000021">
    <property type="protein sequence ID" value="SEL64762.1"/>
    <property type="molecule type" value="Genomic_DNA"/>
</dbReference>
<dbReference type="AlphaFoldDB" id="A0A1H7RX13"/>
<dbReference type="STRING" id="1233.SAMN05216387_12110"/>
<evidence type="ECO:0000259" key="1">
    <source>
        <dbReference type="Pfam" id="PF16747"/>
    </source>
</evidence>
<protein>
    <recommendedName>
        <fullName evidence="1">Surface-adhesin protein E-like domain-containing protein</fullName>
    </recommendedName>
</protein>
<sequence>MARLISALVIIGLTGSVWGSGRDTEEWRYVNNNPKVTMFLAVNSFRKVDDIVHFWTLWDYKDAETSAVGEIRSRTLKLAYRCKDQLQTLVLIKHFNGNVGSGQILAVTDVPPLWERVVTNKEEHSLFEIAQMHCSLNTGTQNGKNN</sequence>
<reference evidence="2 3" key="1">
    <citation type="submission" date="2016-10" db="EMBL/GenBank/DDBJ databases">
        <authorList>
            <person name="de Groot N.N."/>
        </authorList>
    </citation>
    <scope>NUCLEOTIDE SEQUENCE [LARGE SCALE GENOMIC DNA]</scope>
    <source>
        <strain evidence="2 3">Nv1</strain>
    </source>
</reference>
<evidence type="ECO:0000313" key="2">
    <source>
        <dbReference type="EMBL" id="SEL64762.1"/>
    </source>
</evidence>
<feature type="domain" description="Surface-adhesin protein E-like" evidence="1">
    <location>
        <begin position="27"/>
        <end position="130"/>
    </location>
</feature>
<keyword evidence="3" id="KW-1185">Reference proteome</keyword>
<proteinExistence type="predicted"/>
<dbReference type="InterPro" id="IPR031939">
    <property type="entry name" value="Adhesin_E-like"/>
</dbReference>
<dbReference type="RefSeq" id="WP_090829653.1">
    <property type="nucleotide sequence ID" value="NZ_FOBH01000021.1"/>
</dbReference>
<organism evidence="2 3">
    <name type="scientific">Nitrosovibrio tenuis</name>
    <dbReference type="NCBI Taxonomy" id="1233"/>
    <lineage>
        <taxon>Bacteria</taxon>
        <taxon>Pseudomonadati</taxon>
        <taxon>Pseudomonadota</taxon>
        <taxon>Betaproteobacteria</taxon>
        <taxon>Nitrosomonadales</taxon>
        <taxon>Nitrosomonadaceae</taxon>
        <taxon>Nitrosovibrio</taxon>
    </lineage>
</organism>
<dbReference type="Pfam" id="PF16747">
    <property type="entry name" value="Adhesin_E"/>
    <property type="match status" value="1"/>
</dbReference>
<name>A0A1H7RX13_9PROT</name>
<accession>A0A1H7RX13</accession>
<gene>
    <name evidence="2" type="ORF">SAMN05216387_12110</name>
</gene>
<evidence type="ECO:0000313" key="3">
    <source>
        <dbReference type="Proteomes" id="UP000198620"/>
    </source>
</evidence>